<evidence type="ECO:0000313" key="9">
    <source>
        <dbReference type="EMBL" id="CAD5211590.1"/>
    </source>
</evidence>
<dbReference type="GO" id="GO:0005905">
    <property type="term" value="C:clathrin-coated pit"/>
    <property type="evidence" value="ECO:0007669"/>
    <property type="project" value="UniProtKB-SubCell"/>
</dbReference>
<dbReference type="InterPro" id="IPR031160">
    <property type="entry name" value="F_BAR_dom"/>
</dbReference>
<comment type="subcellular location">
    <subcellularLocation>
        <location evidence="1">Membrane</location>
        <location evidence="1">Clathrin-coated pit</location>
        <topology evidence="1">Peripheral membrane protein</topology>
        <orientation evidence="1">Cytoplasmic side</orientation>
    </subcellularLocation>
</comment>
<evidence type="ECO:0000256" key="5">
    <source>
        <dbReference type="PROSITE-ProRule" id="PRU01077"/>
    </source>
</evidence>
<dbReference type="Proteomes" id="UP000614601">
    <property type="component" value="Unassembled WGS sequence"/>
</dbReference>
<keyword evidence="4" id="KW-0168">Coated pit</keyword>
<evidence type="ECO:0000256" key="6">
    <source>
        <dbReference type="SAM" id="MobiDB-lite"/>
    </source>
</evidence>
<dbReference type="SUPFAM" id="SSF103657">
    <property type="entry name" value="BAR/IMD domain-like"/>
    <property type="match status" value="1"/>
</dbReference>
<dbReference type="InterPro" id="IPR018808">
    <property type="entry name" value="Muniscin_C"/>
</dbReference>
<keyword evidence="2" id="KW-0254">Endocytosis</keyword>
<dbReference type="AlphaFoldDB" id="A0A811K891"/>
<dbReference type="InterPro" id="IPR028565">
    <property type="entry name" value="MHD"/>
</dbReference>
<evidence type="ECO:0000259" key="8">
    <source>
        <dbReference type="PROSITE" id="PS51741"/>
    </source>
</evidence>
<reference evidence="9" key="1">
    <citation type="submission" date="2020-09" db="EMBL/GenBank/DDBJ databases">
        <authorList>
            <person name="Kikuchi T."/>
        </authorList>
    </citation>
    <scope>NUCLEOTIDE SEQUENCE</scope>
    <source>
        <strain evidence="9">SH1</strain>
    </source>
</reference>
<feature type="compositionally biased region" description="Polar residues" evidence="6">
    <location>
        <begin position="344"/>
        <end position="353"/>
    </location>
</feature>
<dbReference type="OrthoDB" id="5593455at2759"/>
<keyword evidence="10" id="KW-1185">Reference proteome</keyword>
<dbReference type="Proteomes" id="UP000783686">
    <property type="component" value="Unassembled WGS sequence"/>
</dbReference>
<dbReference type="EMBL" id="CAJFDH010000002">
    <property type="protein sequence ID" value="CAD5211590.1"/>
    <property type="molecule type" value="Genomic_DNA"/>
</dbReference>
<sequence length="919" mass="102727">MVMIDYAEHFWGDRHIGFHVLYENIKKGEDNVQDLSIFVKERISLEEETLKFLQKNINRVNGFIAGNGAFVESWKLTKGTLELCSEIQSMLVKNLGELSKEIVKYHDELVRSRKKLKEQDVIDAVNLMQTTTTCLQKAKETYSQRCGEVLNLKNENAGAKELYKAKSKLTKAFDEYKGYVDKYQSVRDNFEEKMLKSTRAFQSFDQAYLNQIKAFLITFARRIDDSQSAISQVTTDYRQSIERIDIENIMLRFVEEKGTGTERPQVVRWNENDELPAEIDLATHPLGSVSAPSSSNSSAIVFSPPEHPPQPSVNDLLSLNSQWQSSAVSKSDTDSEKEDGQSSGGTASVAPQFSTWLGRQKITQWRKKHASHSNLTTIASQEAVPSDYSSSFNDKGSFLKKYIKSKATSGSDVLQSEENMDNKNDHSGNGTPVPMLDAEGYTLKPEEVKTDSHDKWSSCSSDEDELEFQTSKIKGLQIKPLNESKATNNSSVDEIRSAVGHIHLQRSSTLDKDPWCPSGAQSPFSQSLNTTLKPIRTAFTGDDQMNRKFSEFNFPTALGPMDFSQSTTASFGSSIARARPRGSVSQTGLAPAIPNRDRRDSFLPDDDFNIGHSIGSLGSLANLSQWPTSADNSVQNTGSPLSFNESQTATRQTKIPIAMGMNEFIHSWFKNSGPTVRVFGTVMVSFPGSFLSQLEDPTDAREPLKFTIRNANQIKSVHPNKKLLPDCSLPQLPNDSLALTVDKPALSSWLQEQRQAKPNASFYNVDLIRYELVDGYEAPLLVHAYWKTDAKQTDIRIDYELNPSEKTLQNPLINIQFDTNVTGEIDSLQSDPEAKLNNEYLTWTFTELSRHGGSSGSLKARIKLKTGPSTPRNTHIQFQTSNTTASNAQINLDSDSGYQLSLVRRKVVSGKYFCEPELR</sequence>
<accession>A0A811K891</accession>
<dbReference type="PANTHER" id="PTHR23065">
    <property type="entry name" value="PROLINE-SERINE-THREONINE PHOSPHATASE INTERACTING PROTEIN 1"/>
    <property type="match status" value="1"/>
</dbReference>
<evidence type="ECO:0000259" key="7">
    <source>
        <dbReference type="PROSITE" id="PS51072"/>
    </source>
</evidence>
<dbReference type="PANTHER" id="PTHR23065:SF15">
    <property type="entry name" value="AT02057P"/>
    <property type="match status" value="1"/>
</dbReference>
<feature type="region of interest" description="Disordered" evidence="6">
    <location>
        <begin position="577"/>
        <end position="604"/>
    </location>
</feature>
<evidence type="ECO:0008006" key="11">
    <source>
        <dbReference type="Google" id="ProtNLM"/>
    </source>
</evidence>
<evidence type="ECO:0000256" key="1">
    <source>
        <dbReference type="ARBA" id="ARBA00004283"/>
    </source>
</evidence>
<keyword evidence="3 5" id="KW-0175">Coiled coil</keyword>
<evidence type="ECO:0000256" key="2">
    <source>
        <dbReference type="ARBA" id="ARBA00022583"/>
    </source>
</evidence>
<dbReference type="Pfam" id="PF10291">
    <property type="entry name" value="muHD"/>
    <property type="match status" value="1"/>
</dbReference>
<feature type="compositionally biased region" description="Basic and acidic residues" evidence="6">
    <location>
        <begin position="331"/>
        <end position="340"/>
    </location>
</feature>
<dbReference type="PROSITE" id="PS51741">
    <property type="entry name" value="F_BAR"/>
    <property type="match status" value="1"/>
</dbReference>
<proteinExistence type="predicted"/>
<dbReference type="Gene3D" id="1.20.1270.60">
    <property type="entry name" value="Arfaptin homology (AH) domain/BAR domain"/>
    <property type="match status" value="1"/>
</dbReference>
<keyword evidence="4" id="KW-0472">Membrane</keyword>
<evidence type="ECO:0000313" key="10">
    <source>
        <dbReference type="Proteomes" id="UP000614601"/>
    </source>
</evidence>
<feature type="domain" description="F-BAR" evidence="8">
    <location>
        <begin position="4"/>
        <end position="249"/>
    </location>
</feature>
<dbReference type="InterPro" id="IPR054713">
    <property type="entry name" value="GMIP/FCHO2-like_FCH"/>
</dbReference>
<dbReference type="Pfam" id="PF22699">
    <property type="entry name" value="GMIP-like_FCH"/>
    <property type="match status" value="1"/>
</dbReference>
<comment type="caution">
    <text evidence="9">The sequence shown here is derived from an EMBL/GenBank/DDBJ whole genome shotgun (WGS) entry which is preliminary data.</text>
</comment>
<feature type="region of interest" description="Disordered" evidence="6">
    <location>
        <begin position="285"/>
        <end position="353"/>
    </location>
</feature>
<dbReference type="GO" id="GO:0072583">
    <property type="term" value="P:clathrin-dependent endocytosis"/>
    <property type="evidence" value="ECO:0007669"/>
    <property type="project" value="TreeGrafter"/>
</dbReference>
<dbReference type="InterPro" id="IPR027267">
    <property type="entry name" value="AH/BAR_dom_sf"/>
</dbReference>
<dbReference type="PROSITE" id="PS51072">
    <property type="entry name" value="MHD"/>
    <property type="match status" value="1"/>
</dbReference>
<dbReference type="EMBL" id="CAJFCW020000002">
    <property type="protein sequence ID" value="CAG9093856.1"/>
    <property type="molecule type" value="Genomic_DNA"/>
</dbReference>
<evidence type="ECO:0000256" key="3">
    <source>
        <dbReference type="ARBA" id="ARBA00023054"/>
    </source>
</evidence>
<dbReference type="GO" id="GO:0048268">
    <property type="term" value="P:clathrin coat assembly"/>
    <property type="evidence" value="ECO:0007669"/>
    <property type="project" value="TreeGrafter"/>
</dbReference>
<organism evidence="9 10">
    <name type="scientific">Bursaphelenchus okinawaensis</name>
    <dbReference type="NCBI Taxonomy" id="465554"/>
    <lineage>
        <taxon>Eukaryota</taxon>
        <taxon>Metazoa</taxon>
        <taxon>Ecdysozoa</taxon>
        <taxon>Nematoda</taxon>
        <taxon>Chromadorea</taxon>
        <taxon>Rhabditida</taxon>
        <taxon>Tylenchina</taxon>
        <taxon>Tylenchomorpha</taxon>
        <taxon>Aphelenchoidea</taxon>
        <taxon>Aphelenchoididae</taxon>
        <taxon>Bursaphelenchus</taxon>
    </lineage>
</organism>
<feature type="domain" description="MHD" evidence="7">
    <location>
        <begin position="693"/>
        <end position="915"/>
    </location>
</feature>
<feature type="region of interest" description="Disordered" evidence="6">
    <location>
        <begin position="409"/>
        <end position="437"/>
    </location>
</feature>
<gene>
    <name evidence="9" type="ORF">BOKJ2_LOCUS3770</name>
</gene>
<dbReference type="GO" id="GO:0030136">
    <property type="term" value="C:clathrin-coated vesicle"/>
    <property type="evidence" value="ECO:0007669"/>
    <property type="project" value="TreeGrafter"/>
</dbReference>
<evidence type="ECO:0000256" key="4">
    <source>
        <dbReference type="ARBA" id="ARBA00023176"/>
    </source>
</evidence>
<name>A0A811K891_9BILA</name>
<dbReference type="GO" id="GO:0005886">
    <property type="term" value="C:plasma membrane"/>
    <property type="evidence" value="ECO:0007669"/>
    <property type="project" value="TreeGrafter"/>
</dbReference>
<protein>
    <recommendedName>
        <fullName evidence="11">MHD domain-containing protein</fullName>
    </recommendedName>
</protein>
<feature type="compositionally biased region" description="Low complexity" evidence="6">
    <location>
        <begin position="288"/>
        <end position="304"/>
    </location>
</feature>
<feature type="compositionally biased region" description="Polar residues" evidence="6">
    <location>
        <begin position="312"/>
        <end position="330"/>
    </location>
</feature>